<keyword evidence="4" id="KW-0479">Metal-binding</keyword>
<evidence type="ECO:0000256" key="5">
    <source>
        <dbReference type="ARBA" id="ARBA00022741"/>
    </source>
</evidence>
<evidence type="ECO:0000256" key="1">
    <source>
        <dbReference type="ARBA" id="ARBA00022679"/>
    </source>
</evidence>
<keyword evidence="3" id="KW-0548">Nucleotidyltransferase</keyword>
<evidence type="ECO:0000256" key="4">
    <source>
        <dbReference type="ARBA" id="ARBA00022723"/>
    </source>
</evidence>
<dbReference type="AlphaFoldDB" id="A0A1F5SZM8"/>
<evidence type="ECO:0000313" key="12">
    <source>
        <dbReference type="Proteomes" id="UP000179001"/>
    </source>
</evidence>
<proteinExistence type="inferred from homology"/>
<dbReference type="GO" id="GO:0046872">
    <property type="term" value="F:metal ion binding"/>
    <property type="evidence" value="ECO:0007669"/>
    <property type="project" value="UniProtKB-KW"/>
</dbReference>
<comment type="caution">
    <text evidence="11">The sequence shown here is derived from an EMBL/GenBank/DDBJ whole genome shotgun (WGS) entry which is preliminary data.</text>
</comment>
<dbReference type="GO" id="GO:0008033">
    <property type="term" value="P:tRNA processing"/>
    <property type="evidence" value="ECO:0007669"/>
    <property type="project" value="UniProtKB-KW"/>
</dbReference>
<dbReference type="SUPFAM" id="SSF81301">
    <property type="entry name" value="Nucleotidyltransferase"/>
    <property type="match status" value="1"/>
</dbReference>
<dbReference type="GO" id="GO:0016779">
    <property type="term" value="F:nucleotidyltransferase activity"/>
    <property type="evidence" value="ECO:0007669"/>
    <property type="project" value="UniProtKB-KW"/>
</dbReference>
<keyword evidence="1 9" id="KW-0808">Transferase</keyword>
<feature type="domain" description="HD" evidence="10">
    <location>
        <begin position="328"/>
        <end position="461"/>
    </location>
</feature>
<organism evidence="11 12">
    <name type="scientific">Candidatus Falkowbacteria bacterium RIFOXYC2_FULL_36_12</name>
    <dbReference type="NCBI Taxonomy" id="1798002"/>
    <lineage>
        <taxon>Bacteria</taxon>
        <taxon>Candidatus Falkowiibacteriota</taxon>
    </lineage>
</organism>
<dbReference type="InterPro" id="IPR043519">
    <property type="entry name" value="NT_sf"/>
</dbReference>
<dbReference type="InterPro" id="IPR050124">
    <property type="entry name" value="tRNA_CCA-adding_enzyme"/>
</dbReference>
<dbReference type="InterPro" id="IPR002646">
    <property type="entry name" value="PolA_pol_head_dom"/>
</dbReference>
<dbReference type="InterPro" id="IPR003607">
    <property type="entry name" value="HD/PDEase_dom"/>
</dbReference>
<keyword evidence="2" id="KW-0819">tRNA processing</keyword>
<protein>
    <recommendedName>
        <fullName evidence="10">HD domain-containing protein</fullName>
    </recommendedName>
</protein>
<dbReference type="EMBL" id="MFGJ01000007">
    <property type="protein sequence ID" value="OGF31913.1"/>
    <property type="molecule type" value="Genomic_DNA"/>
</dbReference>
<dbReference type="Gene3D" id="3.30.460.10">
    <property type="entry name" value="Beta Polymerase, domain 2"/>
    <property type="match status" value="1"/>
</dbReference>
<evidence type="ECO:0000256" key="3">
    <source>
        <dbReference type="ARBA" id="ARBA00022695"/>
    </source>
</evidence>
<evidence type="ECO:0000256" key="7">
    <source>
        <dbReference type="ARBA" id="ARBA00022842"/>
    </source>
</evidence>
<comment type="similarity">
    <text evidence="9">Belongs to the tRNA nucleotidyltransferase/poly(A) polymerase family.</text>
</comment>
<reference evidence="11 12" key="1">
    <citation type="journal article" date="2016" name="Nat. Commun.">
        <title>Thousands of microbial genomes shed light on interconnected biogeochemical processes in an aquifer system.</title>
        <authorList>
            <person name="Anantharaman K."/>
            <person name="Brown C.T."/>
            <person name="Hug L.A."/>
            <person name="Sharon I."/>
            <person name="Castelle C.J."/>
            <person name="Probst A.J."/>
            <person name="Thomas B.C."/>
            <person name="Singh A."/>
            <person name="Wilkins M.J."/>
            <person name="Karaoz U."/>
            <person name="Brodie E.L."/>
            <person name="Williams K.H."/>
            <person name="Hubbard S.S."/>
            <person name="Banfield J.F."/>
        </authorList>
    </citation>
    <scope>NUCLEOTIDE SEQUENCE [LARGE SCALE GENOMIC DNA]</scope>
</reference>
<dbReference type="Gene3D" id="1.10.3090.10">
    <property type="entry name" value="cca-adding enzyme, domain 2"/>
    <property type="match status" value="1"/>
</dbReference>
<dbReference type="GO" id="GO:0005524">
    <property type="term" value="F:ATP binding"/>
    <property type="evidence" value="ECO:0007669"/>
    <property type="project" value="UniProtKB-KW"/>
</dbReference>
<gene>
    <name evidence="11" type="ORF">A2478_05545</name>
</gene>
<dbReference type="PANTHER" id="PTHR47545">
    <property type="entry name" value="MULTIFUNCTIONAL CCA PROTEIN"/>
    <property type="match status" value="1"/>
</dbReference>
<evidence type="ECO:0000313" key="11">
    <source>
        <dbReference type="EMBL" id="OGF31913.1"/>
    </source>
</evidence>
<dbReference type="Pfam" id="PF01743">
    <property type="entry name" value="PolyA_pol"/>
    <property type="match status" value="1"/>
</dbReference>
<dbReference type="STRING" id="1798002.A2478_05545"/>
<accession>A0A1F5SZM8</accession>
<evidence type="ECO:0000256" key="9">
    <source>
        <dbReference type="RuleBase" id="RU003953"/>
    </source>
</evidence>
<evidence type="ECO:0000256" key="2">
    <source>
        <dbReference type="ARBA" id="ARBA00022694"/>
    </source>
</evidence>
<dbReference type="PROSITE" id="PS51831">
    <property type="entry name" value="HD"/>
    <property type="match status" value="1"/>
</dbReference>
<dbReference type="CDD" id="cd05398">
    <property type="entry name" value="NT_ClassII-CCAase"/>
    <property type="match status" value="1"/>
</dbReference>
<keyword evidence="5" id="KW-0547">Nucleotide-binding</keyword>
<keyword evidence="7" id="KW-0460">Magnesium</keyword>
<dbReference type="Pfam" id="PF01966">
    <property type="entry name" value="HD"/>
    <property type="match status" value="1"/>
</dbReference>
<keyword evidence="6" id="KW-0067">ATP-binding</keyword>
<dbReference type="CDD" id="cd00077">
    <property type="entry name" value="HDc"/>
    <property type="match status" value="1"/>
</dbReference>
<evidence type="ECO:0000256" key="8">
    <source>
        <dbReference type="ARBA" id="ARBA00022884"/>
    </source>
</evidence>
<evidence type="ECO:0000256" key="6">
    <source>
        <dbReference type="ARBA" id="ARBA00022840"/>
    </source>
</evidence>
<dbReference type="InterPro" id="IPR006674">
    <property type="entry name" value="HD_domain"/>
</dbReference>
<sequence length="625" mass="71726">MGLKIFRPENLIAEKKLTKKFISRLGDDPSLGFISKLFEQLPELQLYLVGGMVRDMITDYPITKDYDFVARGVPMKTLVTELQRHGTLSYVGKNFGVIKFVPENSPRPDPIDIALPRTELPQGTGGYRDVKIASNHKLLIEDDLARRDLTINAMAWDIRNQSLIDPFNGQKDLADKQIRAVGNPEQRFQEDYSRMLRAIRFACKLDFEIEEKTFQAIKKLMPHINDQKKVRLIDTLERQSDMATDEQLIGKLKQKLKEQKITNQEETRLEYLVARETVGSELLKSLEANPRKAISLFENCLAIDRLLPEVLEMKGCKQPTEFHAEGDVWQHTMLLLEKIESAEFQEYFSGETISGEFVLGAILHDAGKPLTIKMPTKDKLDRIRFDGHDVVGAEIVDQVCERFKFAESQRELLRFMIKNNMLAMSAKNIFDIRTNKFSERFIDSPYSRELLMLLFLDCASSLRSDGSVSMDNFADTVQRIKQIKEIRMSQPDVIISGKKLLQTLGLKKGGPLMWYVTQIIKELADQGKINSEDGAINFVEKNKSYFLIFIPRVDDLALLIRLAVKMKKASGKSLEKLCGEAKQLKNLNFIDWEKPKQALDLLLRTAIITDEREQILQEIQENIQF</sequence>
<keyword evidence="8 9" id="KW-0694">RNA-binding</keyword>
<name>A0A1F5SZM8_9BACT</name>
<dbReference type="SUPFAM" id="SSF81891">
    <property type="entry name" value="Poly A polymerase C-terminal region-like"/>
    <property type="match status" value="2"/>
</dbReference>
<dbReference type="GO" id="GO:0003723">
    <property type="term" value="F:RNA binding"/>
    <property type="evidence" value="ECO:0007669"/>
    <property type="project" value="UniProtKB-KW"/>
</dbReference>
<evidence type="ECO:0000259" key="10">
    <source>
        <dbReference type="PROSITE" id="PS51831"/>
    </source>
</evidence>
<dbReference type="PANTHER" id="PTHR47545:SF1">
    <property type="entry name" value="MULTIFUNCTIONAL CCA PROTEIN"/>
    <property type="match status" value="1"/>
</dbReference>
<dbReference type="Proteomes" id="UP000179001">
    <property type="component" value="Unassembled WGS sequence"/>
</dbReference>